<dbReference type="Pfam" id="PF06798">
    <property type="entry name" value="PrkA"/>
    <property type="match status" value="1"/>
</dbReference>
<protein>
    <recommendedName>
        <fullName evidence="1">PrkA AAA domain-containing protein</fullName>
    </recommendedName>
</protein>
<dbReference type="PANTHER" id="PTHR30267">
    <property type="entry name" value="PROTEIN KINASE PRKA"/>
    <property type="match status" value="1"/>
</dbReference>
<dbReference type="InterPro" id="IPR027417">
    <property type="entry name" value="P-loop_NTPase"/>
</dbReference>
<sequence length="649" mass="73820">MENFKDIICAQKENKTTEDWEGTVLAYLYKLKEDPSITNFAPGRIYNMIVSAGCEDVDESLKLRGYDDLVKYNFFADKIFGTLEPIHDIMRFLKAAARRTETGKRILILVGPVSSGKSTLAALLKRGLETRCTARYVLKDCPIHEEPLHVIPEIDRPGWEERLGVKIEGTLCPVCQHKIDADYTKDGIVSWEEIPVGTVRFSEQRRLGIGTFQPSDPKSQDVTELIGRINMSKVARYGDTDPRAFQFDGELQVANGGLIEMVELLKTDIKLQYVLISLAQEQVIKSPGFPQIYIDTLILAHTNQTEYDAFKSDKKNEALHDRMYPIMVPWNLRVDDEIKIYEKMINESDFRDIHIAPNTLRVAAQFAVLSRMIDSTKVTNKIEKMKLYNGEVTEGFKKSEIDIKAVHQQGKDGGEGMSGISPRFIINALNVALGSKEEKKCVNPVDIIRALRDNFGHHIGITDEDKERYINMLIGDKDSVNCEYKEIAKKEVNMAFLYAYDDQAATLFDNYMMNITAFCKNDKVLDSITGEYSDPDEKLMRSIEELIPVPENSKSEFRNGVFVYKTGALERGKKFIYRNYPPLREAIEKKLMSDLKPVVSLSLANTTTTDPKAKKRRERAMKTLLEKGYCEECANVLLAFIGEVLRKEE</sequence>
<proteinExistence type="predicted"/>
<dbReference type="SMART" id="SM00763">
    <property type="entry name" value="AAA_PrkA"/>
    <property type="match status" value="1"/>
</dbReference>
<dbReference type="GO" id="GO:0004672">
    <property type="term" value="F:protein kinase activity"/>
    <property type="evidence" value="ECO:0007669"/>
    <property type="project" value="TreeGrafter"/>
</dbReference>
<dbReference type="Gene3D" id="3.40.50.300">
    <property type="entry name" value="P-loop containing nucleotide triphosphate hydrolases"/>
    <property type="match status" value="1"/>
</dbReference>
<dbReference type="SUPFAM" id="SSF52540">
    <property type="entry name" value="P-loop containing nucleoside triphosphate hydrolases"/>
    <property type="match status" value="1"/>
</dbReference>
<name>A0A0F9TGP9_9ZZZZ</name>
<evidence type="ECO:0000259" key="1">
    <source>
        <dbReference type="SMART" id="SM00763"/>
    </source>
</evidence>
<evidence type="ECO:0000313" key="2">
    <source>
        <dbReference type="EMBL" id="KKN40633.1"/>
    </source>
</evidence>
<organism evidence="2">
    <name type="scientific">marine sediment metagenome</name>
    <dbReference type="NCBI Taxonomy" id="412755"/>
    <lineage>
        <taxon>unclassified sequences</taxon>
        <taxon>metagenomes</taxon>
        <taxon>ecological metagenomes</taxon>
    </lineage>
</organism>
<dbReference type="AlphaFoldDB" id="A0A0F9TGP9"/>
<dbReference type="InterPro" id="IPR010650">
    <property type="entry name" value="PrkA_C"/>
</dbReference>
<dbReference type="Pfam" id="PF08298">
    <property type="entry name" value="AAA_PrkA"/>
    <property type="match status" value="1"/>
</dbReference>
<comment type="caution">
    <text evidence="2">The sequence shown here is derived from an EMBL/GenBank/DDBJ whole genome shotgun (WGS) entry which is preliminary data.</text>
</comment>
<gene>
    <name evidence="2" type="ORF">LCGC14_0731480</name>
</gene>
<dbReference type="PANTHER" id="PTHR30267:SF2">
    <property type="entry name" value="PROTEIN PRKA"/>
    <property type="match status" value="1"/>
</dbReference>
<accession>A0A0F9TGP9</accession>
<reference evidence="2" key="1">
    <citation type="journal article" date="2015" name="Nature">
        <title>Complex archaea that bridge the gap between prokaryotes and eukaryotes.</title>
        <authorList>
            <person name="Spang A."/>
            <person name="Saw J.H."/>
            <person name="Jorgensen S.L."/>
            <person name="Zaremba-Niedzwiedzka K."/>
            <person name="Martijn J."/>
            <person name="Lind A.E."/>
            <person name="van Eijk R."/>
            <person name="Schleper C."/>
            <person name="Guy L."/>
            <person name="Ettema T.J."/>
        </authorList>
    </citation>
    <scope>NUCLEOTIDE SEQUENCE</scope>
</reference>
<dbReference type="EMBL" id="LAZR01001693">
    <property type="protein sequence ID" value="KKN40633.1"/>
    <property type="molecule type" value="Genomic_DNA"/>
</dbReference>
<feature type="domain" description="PrkA AAA" evidence="1">
    <location>
        <begin position="22"/>
        <end position="379"/>
    </location>
</feature>
<dbReference type="InterPro" id="IPR013153">
    <property type="entry name" value="Prk_AAA"/>
</dbReference>